<gene>
    <name evidence="1" type="ORF">HMPREF1991_02315</name>
</gene>
<keyword evidence="2" id="KW-1185">Reference proteome</keyword>
<name>A0A069QFE4_HOYLO</name>
<comment type="caution">
    <text evidence="1">The sequence shown here is derived from an EMBL/GenBank/DDBJ whole genome shotgun (WGS) entry which is preliminary data.</text>
</comment>
<proteinExistence type="predicted"/>
<accession>A0A069QFE4</accession>
<dbReference type="Proteomes" id="UP000027442">
    <property type="component" value="Unassembled WGS sequence"/>
</dbReference>
<dbReference type="AlphaFoldDB" id="A0A069QFE4"/>
<evidence type="ECO:0000313" key="1">
    <source>
        <dbReference type="EMBL" id="KDR51593.1"/>
    </source>
</evidence>
<dbReference type="EMBL" id="JNGW01000098">
    <property type="protein sequence ID" value="KDR51593.1"/>
    <property type="molecule type" value="Genomic_DNA"/>
</dbReference>
<reference evidence="1 2" key="1">
    <citation type="submission" date="2013-08" db="EMBL/GenBank/DDBJ databases">
        <authorList>
            <person name="Weinstock G."/>
            <person name="Sodergren E."/>
            <person name="Wylie T."/>
            <person name="Fulton L."/>
            <person name="Fulton R."/>
            <person name="Fronick C."/>
            <person name="O'Laughlin M."/>
            <person name="Godfrey J."/>
            <person name="Miner T."/>
            <person name="Herter B."/>
            <person name="Appelbaum E."/>
            <person name="Cordes M."/>
            <person name="Lek S."/>
            <person name="Wollam A."/>
            <person name="Pepin K.H."/>
            <person name="Palsikar V.B."/>
            <person name="Mitreva M."/>
            <person name="Wilson R.K."/>
        </authorList>
    </citation>
    <scope>NUCLEOTIDE SEQUENCE [LARGE SCALE GENOMIC DNA]</scope>
    <source>
        <strain evidence="1 2">ATCC 15930</strain>
    </source>
</reference>
<dbReference type="HOGENOM" id="CLU_3203509_0_0_10"/>
<sequence>MAECTVNRPLIQSIVYIYFDILCKGSAKTGNGKMLREKKVERVKR</sequence>
<protein>
    <submittedName>
        <fullName evidence="1">Uncharacterized protein</fullName>
    </submittedName>
</protein>
<organism evidence="1 2">
    <name type="scientific">Hoylesella loescheii DSM 19665 = JCM 12249 = ATCC 15930</name>
    <dbReference type="NCBI Taxonomy" id="1122985"/>
    <lineage>
        <taxon>Bacteria</taxon>
        <taxon>Pseudomonadati</taxon>
        <taxon>Bacteroidota</taxon>
        <taxon>Bacteroidia</taxon>
        <taxon>Bacteroidales</taxon>
        <taxon>Prevotellaceae</taxon>
        <taxon>Hoylesella</taxon>
    </lineage>
</organism>
<evidence type="ECO:0000313" key="2">
    <source>
        <dbReference type="Proteomes" id="UP000027442"/>
    </source>
</evidence>